<comment type="catalytic activity">
    <reaction evidence="1">
        <text>ATP + protein L-histidine = ADP + protein N-phospho-L-histidine.</text>
        <dbReference type="EC" id="2.7.13.3"/>
    </reaction>
</comment>
<dbReference type="SMART" id="SM00387">
    <property type="entry name" value="HATPase_c"/>
    <property type="match status" value="1"/>
</dbReference>
<dbReference type="PANTHER" id="PTHR43547">
    <property type="entry name" value="TWO-COMPONENT HISTIDINE KINASE"/>
    <property type="match status" value="1"/>
</dbReference>
<dbReference type="EMBL" id="OMOF01000360">
    <property type="protein sequence ID" value="SPF48775.1"/>
    <property type="molecule type" value="Genomic_DNA"/>
</dbReference>
<dbReference type="InterPro" id="IPR036890">
    <property type="entry name" value="HATPase_C_sf"/>
</dbReference>
<dbReference type="AlphaFoldDB" id="A0A2U3LA05"/>
<dbReference type="Proteomes" id="UP000238916">
    <property type="component" value="Unassembled WGS sequence"/>
</dbReference>
<evidence type="ECO:0000256" key="4">
    <source>
        <dbReference type="ARBA" id="ARBA00022777"/>
    </source>
</evidence>
<dbReference type="Gene3D" id="3.30.565.10">
    <property type="entry name" value="Histidine kinase-like ATPase, C-terminal domain"/>
    <property type="match status" value="1"/>
</dbReference>
<dbReference type="SUPFAM" id="SSF55874">
    <property type="entry name" value="ATPase domain of HSP90 chaperone/DNA topoisomerase II/histidine kinase"/>
    <property type="match status" value="1"/>
</dbReference>
<name>A0A2U3LA05_9FIRM</name>
<protein>
    <recommendedName>
        <fullName evidence="2">histidine kinase</fullName>
        <ecNumber evidence="2">2.7.13.3</ecNumber>
    </recommendedName>
</protein>
<evidence type="ECO:0000313" key="7">
    <source>
        <dbReference type="EMBL" id="SPF48775.1"/>
    </source>
</evidence>
<dbReference type="Pfam" id="PF02518">
    <property type="entry name" value="HATPase_c"/>
    <property type="match status" value="1"/>
</dbReference>
<dbReference type="InterPro" id="IPR003594">
    <property type="entry name" value="HATPase_dom"/>
</dbReference>
<evidence type="ECO:0000256" key="5">
    <source>
        <dbReference type="ARBA" id="ARBA00023012"/>
    </source>
</evidence>
<accession>A0A2U3LA05</accession>
<evidence type="ECO:0000259" key="6">
    <source>
        <dbReference type="PROSITE" id="PS50109"/>
    </source>
</evidence>
<dbReference type="GO" id="GO:0000155">
    <property type="term" value="F:phosphorelay sensor kinase activity"/>
    <property type="evidence" value="ECO:0007669"/>
    <property type="project" value="TreeGrafter"/>
</dbReference>
<proteinExistence type="predicted"/>
<keyword evidence="3" id="KW-0597">Phosphoprotein</keyword>
<evidence type="ECO:0000256" key="3">
    <source>
        <dbReference type="ARBA" id="ARBA00022553"/>
    </source>
</evidence>
<dbReference type="InterPro" id="IPR004358">
    <property type="entry name" value="Sig_transdc_His_kin-like_C"/>
</dbReference>
<dbReference type="InterPro" id="IPR005467">
    <property type="entry name" value="His_kinase_dom"/>
</dbReference>
<dbReference type="PRINTS" id="PR00344">
    <property type="entry name" value="BCTRLSENSOR"/>
</dbReference>
<reference evidence="8" key="1">
    <citation type="submission" date="2018-02" db="EMBL/GenBank/DDBJ databases">
        <authorList>
            <person name="Hausmann B."/>
        </authorList>
    </citation>
    <scope>NUCLEOTIDE SEQUENCE [LARGE SCALE GENOMIC DNA]</scope>
    <source>
        <strain evidence="8">Peat soil MAG SbF1</strain>
    </source>
</reference>
<organism evidence="7 8">
    <name type="scientific">Candidatus Desulfosporosinus infrequens</name>
    <dbReference type="NCBI Taxonomy" id="2043169"/>
    <lineage>
        <taxon>Bacteria</taxon>
        <taxon>Bacillati</taxon>
        <taxon>Bacillota</taxon>
        <taxon>Clostridia</taxon>
        <taxon>Eubacteriales</taxon>
        <taxon>Desulfitobacteriaceae</taxon>
        <taxon>Desulfosporosinus</taxon>
    </lineage>
</organism>
<evidence type="ECO:0000256" key="2">
    <source>
        <dbReference type="ARBA" id="ARBA00012438"/>
    </source>
</evidence>
<keyword evidence="7" id="KW-0808">Transferase</keyword>
<feature type="domain" description="Histidine kinase" evidence="6">
    <location>
        <begin position="1"/>
        <end position="156"/>
    </location>
</feature>
<sequence length="160" mass="17688">MERKEVNLTEVISSAWMLISSDRAAASEITFACQEISEGRVYGSYQQLEQVFVNFLQNAMRAIKKADESNGQIQISVRQEEGKQGWVIAEIHDNGCGIDSKVLPHIFEPFYSKDPQGLGLGLSIVHGIVKEHGGHIAFVSDLGQGTTIILRLPKYKAEAK</sequence>
<dbReference type="PROSITE" id="PS50109">
    <property type="entry name" value="HIS_KIN"/>
    <property type="match status" value="1"/>
</dbReference>
<dbReference type="PANTHER" id="PTHR43547:SF2">
    <property type="entry name" value="HYBRID SIGNAL TRANSDUCTION HISTIDINE KINASE C"/>
    <property type="match status" value="1"/>
</dbReference>
<dbReference type="EC" id="2.7.13.3" evidence="2"/>
<dbReference type="CDD" id="cd00075">
    <property type="entry name" value="HATPase"/>
    <property type="match status" value="1"/>
</dbReference>
<evidence type="ECO:0000313" key="8">
    <source>
        <dbReference type="Proteomes" id="UP000238916"/>
    </source>
</evidence>
<keyword evidence="4 7" id="KW-0418">Kinase</keyword>
<evidence type="ECO:0000256" key="1">
    <source>
        <dbReference type="ARBA" id="ARBA00000085"/>
    </source>
</evidence>
<keyword evidence="5" id="KW-0902">Two-component regulatory system</keyword>
<gene>
    <name evidence="7" type="ORF">SBF1_4220002</name>
</gene>